<evidence type="ECO:0008006" key="5">
    <source>
        <dbReference type="Google" id="ProtNLM"/>
    </source>
</evidence>
<evidence type="ECO:0000313" key="4">
    <source>
        <dbReference type="Proteomes" id="UP000674143"/>
    </source>
</evidence>
<feature type="transmembrane region" description="Helical" evidence="2">
    <location>
        <begin position="172"/>
        <end position="195"/>
    </location>
</feature>
<protein>
    <recommendedName>
        <fullName evidence="5">Transmembrane protein</fullName>
    </recommendedName>
</protein>
<name>A0A836KGF3_9TRYP</name>
<comment type="caution">
    <text evidence="3">The sequence shown here is derived from an EMBL/GenBank/DDBJ whole genome shotgun (WGS) entry which is preliminary data.</text>
</comment>
<evidence type="ECO:0000313" key="3">
    <source>
        <dbReference type="EMBL" id="KAG5471817.1"/>
    </source>
</evidence>
<dbReference type="AlphaFoldDB" id="A0A836KGF3"/>
<dbReference type="KEGG" id="loi:92359316"/>
<dbReference type="Proteomes" id="UP000674143">
    <property type="component" value="Chromosome 31"/>
</dbReference>
<feature type="region of interest" description="Disordered" evidence="1">
    <location>
        <begin position="230"/>
        <end position="250"/>
    </location>
</feature>
<reference evidence="3 4" key="1">
    <citation type="submission" date="2021-02" db="EMBL/GenBank/DDBJ databases">
        <title>Leishmania (Mundinia) orientalis Genome sequencing and assembly.</title>
        <authorList>
            <person name="Almutairi H."/>
            <person name="Gatherer D."/>
        </authorList>
    </citation>
    <scope>NUCLEOTIDE SEQUENCE [LARGE SCALE GENOMIC DNA]</scope>
    <source>
        <strain evidence="3">LSCM4</strain>
    </source>
</reference>
<dbReference type="EMBL" id="JAFHLR010000031">
    <property type="protein sequence ID" value="KAG5471817.1"/>
    <property type="molecule type" value="Genomic_DNA"/>
</dbReference>
<dbReference type="GeneID" id="92359316"/>
<keyword evidence="2" id="KW-1133">Transmembrane helix</keyword>
<gene>
    <name evidence="3" type="ORF">LSCM4_03374</name>
</gene>
<keyword evidence="2" id="KW-0812">Transmembrane</keyword>
<dbReference type="RefSeq" id="XP_067060934.1">
    <property type="nucleotide sequence ID" value="XM_067205382.1"/>
</dbReference>
<organism evidence="3 4">
    <name type="scientific">Leishmania orientalis</name>
    <dbReference type="NCBI Taxonomy" id="2249476"/>
    <lineage>
        <taxon>Eukaryota</taxon>
        <taxon>Discoba</taxon>
        <taxon>Euglenozoa</taxon>
        <taxon>Kinetoplastea</taxon>
        <taxon>Metakinetoplastina</taxon>
        <taxon>Trypanosomatida</taxon>
        <taxon>Trypanosomatidae</taxon>
        <taxon>Leishmaniinae</taxon>
        <taxon>Leishmania</taxon>
    </lineage>
</organism>
<feature type="region of interest" description="Disordered" evidence="1">
    <location>
        <begin position="585"/>
        <end position="605"/>
    </location>
</feature>
<evidence type="ECO:0000256" key="1">
    <source>
        <dbReference type="SAM" id="MobiDB-lite"/>
    </source>
</evidence>
<feature type="transmembrane region" description="Helical" evidence="2">
    <location>
        <begin position="12"/>
        <end position="30"/>
    </location>
</feature>
<sequence length="613" mass="64367">MSAGLAHTARPLLHRVWLAAVFLLLFLCSAGRQARAAVNGLSPTVEQGTAALSAEAHLFLEHAIGPAATLAQLHGQMWAASGVFEASTVFSGSELEASRPSAATSTAARAAPAATASTTKSTTITVTTSAKADKATASTTTTKVSTMTTGTTIATTDPAASGRSRATLSARALAIIVIGSIAGSVLLAVGTALLVSRCPCFLLCCKRTSPTKHKEEANAAKASVMREAESFGGSQRGRKSRNCAETNQTSVKQVSESGVLAFHGHRSANPLALPFLHSPKRPPPSVAGDPAHVNNFNNRPHVENGIVPWTGRPPVLRGPQPACMVPTITNEGQVIPREQRVLPGLGLFETPIIPATPPVPPPLPKTGVFAAFARVKELFRAKVLSRFRGPMPAEAEQAAACATRKDQPVIQWFHHLVYFTAVDKTPDISDLDESCADECEKDEDDVVTVPDDFVGPVTTDASAASAGAFAKPPPPETAGASVLAPRTAYATAGMPLASTDWAYCQYQVPQGACWGQQYPPTNSKIAENSLQMAMLDFSHLVSYPVALAHGTSGGGSPHSCPFPFQKPSSPLLHLNEQRVPLFPQQTALSQASRNSSSSTECDGAGRELQTLQW</sequence>
<keyword evidence="2" id="KW-0472">Membrane</keyword>
<proteinExistence type="predicted"/>
<evidence type="ECO:0000256" key="2">
    <source>
        <dbReference type="SAM" id="Phobius"/>
    </source>
</evidence>
<keyword evidence="4" id="KW-1185">Reference proteome</keyword>
<accession>A0A836KGF3</accession>
<feature type="compositionally biased region" description="Low complexity" evidence="1">
    <location>
        <begin position="589"/>
        <end position="598"/>
    </location>
</feature>